<dbReference type="STRING" id="3871.A0A1J7G409"/>
<feature type="compositionally biased region" description="Polar residues" evidence="1">
    <location>
        <begin position="275"/>
        <end position="296"/>
    </location>
</feature>
<dbReference type="Pfam" id="PF03732">
    <property type="entry name" value="Retrotrans_gag"/>
    <property type="match status" value="1"/>
</dbReference>
<evidence type="ECO:0000313" key="3">
    <source>
        <dbReference type="EMBL" id="OIV89057.1"/>
    </source>
</evidence>
<evidence type="ECO:0000259" key="2">
    <source>
        <dbReference type="Pfam" id="PF03732"/>
    </source>
</evidence>
<dbReference type="Gramene" id="OIV89057">
    <property type="protein sequence ID" value="OIV89057"/>
    <property type="gene ID" value="TanjilG_29890"/>
</dbReference>
<dbReference type="EMBL" id="KV862514">
    <property type="protein sequence ID" value="OIV89057.1"/>
    <property type="molecule type" value="Genomic_DNA"/>
</dbReference>
<gene>
    <name evidence="3" type="ORF">TanjilG_29890</name>
</gene>
<evidence type="ECO:0000313" key="4">
    <source>
        <dbReference type="Proteomes" id="UP000188354"/>
    </source>
</evidence>
<sequence length="304" mass="35551">MVSTRGMARSAEDWVQEREEMRREREEQRIRMELNEARVIRLEEALAQLTTRPRVNQSHDEESGIGGDRELRENWGRDRWRKLEIPIFSGDDAHGWVNKLERYFMLKEVNEEEKLQATLMALEGKALSWYQWWSRCNLQPSWEGFKLAVIRRFQPSLVQNPFEQLLALKRQGSVVEYVEEFEKYMGALKEIDPNFVKGIFLNGLKEEVKAEVRLYEHPSLSEVIQKSIMIEKKNTILYKKSNTSYYSRTTSFSRNNGQNRYVTVESKPWEDKKTTQSSVGSVLGNSGICQQGTTTEPEQEGLSI</sequence>
<proteinExistence type="predicted"/>
<protein>
    <recommendedName>
        <fullName evidence="2">Retrotransposon gag domain-containing protein</fullName>
    </recommendedName>
</protein>
<organism evidence="3 4">
    <name type="scientific">Lupinus angustifolius</name>
    <name type="common">Narrow-leaved blue lupine</name>
    <dbReference type="NCBI Taxonomy" id="3871"/>
    <lineage>
        <taxon>Eukaryota</taxon>
        <taxon>Viridiplantae</taxon>
        <taxon>Streptophyta</taxon>
        <taxon>Embryophyta</taxon>
        <taxon>Tracheophyta</taxon>
        <taxon>Spermatophyta</taxon>
        <taxon>Magnoliopsida</taxon>
        <taxon>eudicotyledons</taxon>
        <taxon>Gunneridae</taxon>
        <taxon>Pentapetalae</taxon>
        <taxon>rosids</taxon>
        <taxon>fabids</taxon>
        <taxon>Fabales</taxon>
        <taxon>Fabaceae</taxon>
        <taxon>Papilionoideae</taxon>
        <taxon>50 kb inversion clade</taxon>
        <taxon>genistoids sensu lato</taxon>
        <taxon>core genistoids</taxon>
        <taxon>Genisteae</taxon>
        <taxon>Lupinus</taxon>
    </lineage>
</organism>
<evidence type="ECO:0000256" key="1">
    <source>
        <dbReference type="SAM" id="MobiDB-lite"/>
    </source>
</evidence>
<accession>A0A1J7G409</accession>
<keyword evidence="4" id="KW-1185">Reference proteome</keyword>
<feature type="compositionally biased region" description="Basic and acidic residues" evidence="1">
    <location>
        <begin position="10"/>
        <end position="20"/>
    </location>
</feature>
<feature type="region of interest" description="Disordered" evidence="1">
    <location>
        <begin position="265"/>
        <end position="304"/>
    </location>
</feature>
<dbReference type="OMA" id="AWIRKAN"/>
<name>A0A1J7G409_LUPAN</name>
<dbReference type="Proteomes" id="UP000188354">
    <property type="component" value="Unassembled WGS sequence"/>
</dbReference>
<dbReference type="AlphaFoldDB" id="A0A1J7G409"/>
<reference evidence="3 4" key="1">
    <citation type="journal article" date="2017" name="Plant Biotechnol. J.">
        <title>A comprehensive draft genome sequence for lupin (Lupinus angustifolius), an emerging health food: insights into plant-microbe interactions and legume evolution.</title>
        <authorList>
            <person name="Hane J.K."/>
            <person name="Ming Y."/>
            <person name="Kamphuis L.G."/>
            <person name="Nelson M.N."/>
            <person name="Garg G."/>
            <person name="Atkins C.A."/>
            <person name="Bayer P.E."/>
            <person name="Bravo A."/>
            <person name="Bringans S."/>
            <person name="Cannon S."/>
            <person name="Edwards D."/>
            <person name="Foley R."/>
            <person name="Gao L.L."/>
            <person name="Harrison M.J."/>
            <person name="Huang W."/>
            <person name="Hurgobin B."/>
            <person name="Li S."/>
            <person name="Liu C.W."/>
            <person name="McGrath A."/>
            <person name="Morahan G."/>
            <person name="Murray J."/>
            <person name="Weller J."/>
            <person name="Jian J."/>
            <person name="Singh K.B."/>
        </authorList>
    </citation>
    <scope>NUCLEOTIDE SEQUENCE [LARGE SCALE GENOMIC DNA]</scope>
    <source>
        <strain evidence="4">cv. Tanjil</strain>
        <tissue evidence="3">Whole plant</tissue>
    </source>
</reference>
<dbReference type="InterPro" id="IPR005162">
    <property type="entry name" value="Retrotrans_gag_dom"/>
</dbReference>
<feature type="domain" description="Retrotransposon gag" evidence="2">
    <location>
        <begin position="120"/>
        <end position="206"/>
    </location>
</feature>
<feature type="region of interest" description="Disordered" evidence="1">
    <location>
        <begin position="1"/>
        <end position="20"/>
    </location>
</feature>